<dbReference type="EMBL" id="PGLQ01000001">
    <property type="protein sequence ID" value="PJM79990.1"/>
    <property type="molecule type" value="Genomic_DNA"/>
</dbReference>
<gene>
    <name evidence="2" type="ORF">CUU80_02320</name>
</gene>
<proteinExistence type="predicted"/>
<protein>
    <submittedName>
        <fullName evidence="2">Uncharacterized protein</fullName>
    </submittedName>
</protein>
<evidence type="ECO:0000313" key="2">
    <source>
        <dbReference type="EMBL" id="PJM79990.1"/>
    </source>
</evidence>
<accession>A0A2M9HT49</accession>
<organism evidence="2 3">
    <name type="scientific">Bifidobacterium scaligerum</name>
    <dbReference type="NCBI Taxonomy" id="2052656"/>
    <lineage>
        <taxon>Bacteria</taxon>
        <taxon>Bacillati</taxon>
        <taxon>Actinomycetota</taxon>
        <taxon>Actinomycetes</taxon>
        <taxon>Bifidobacteriales</taxon>
        <taxon>Bifidobacteriaceae</taxon>
        <taxon>Bifidobacterium</taxon>
    </lineage>
</organism>
<evidence type="ECO:0000256" key="1">
    <source>
        <dbReference type="SAM" id="MobiDB-lite"/>
    </source>
</evidence>
<evidence type="ECO:0000313" key="3">
    <source>
        <dbReference type="Proteomes" id="UP000228755"/>
    </source>
</evidence>
<reference evidence="2 3" key="1">
    <citation type="submission" date="2017-11" db="EMBL/GenBank/DDBJ databases">
        <title>Draft genome sequences of strains TRE 1, TRE D, TRE H and TRI 7, isolated from tamarins, belonging to four potential novel Bifidobacterium species.</title>
        <authorList>
            <person name="Mattarelli P."/>
            <person name="Modesto M."/>
            <person name="Bonetti A."/>
            <person name="Puglisi E."/>
            <person name="Morelli L."/>
        </authorList>
    </citation>
    <scope>NUCLEOTIDE SEQUENCE [LARGE SCALE GENOMIC DNA]</scope>
    <source>
        <strain evidence="3">TRED</strain>
    </source>
</reference>
<dbReference type="AlphaFoldDB" id="A0A2M9HT49"/>
<dbReference type="RefSeq" id="WP_100495760.1">
    <property type="nucleotide sequence ID" value="NZ_PGLQ01000001.1"/>
</dbReference>
<comment type="caution">
    <text evidence="2">The sequence shown here is derived from an EMBL/GenBank/DDBJ whole genome shotgun (WGS) entry which is preliminary data.</text>
</comment>
<dbReference type="Proteomes" id="UP000228755">
    <property type="component" value="Unassembled WGS sequence"/>
</dbReference>
<feature type="region of interest" description="Disordered" evidence="1">
    <location>
        <begin position="87"/>
        <end position="106"/>
    </location>
</feature>
<keyword evidence="3" id="KW-1185">Reference proteome</keyword>
<sequence length="106" mass="12396">MPPTRLQSITRLFTGSEHCCEWCYERYIKTHHTGLPKDSIPCKRCPYCGAYGCPRALRHWAECPVYNPIDPPAWLMPILEQMLERELEGSRNKRHINKPEPEGDDE</sequence>
<name>A0A2M9HT49_9BIFI</name>